<dbReference type="Pfam" id="PF13387">
    <property type="entry name" value="Lnb_N"/>
    <property type="match status" value="1"/>
</dbReference>
<proteinExistence type="predicted"/>
<feature type="domain" description="Lnb N-terminal periplasmic" evidence="1">
    <location>
        <begin position="76"/>
        <end position="241"/>
    </location>
</feature>
<evidence type="ECO:0000313" key="3">
    <source>
        <dbReference type="EMBL" id="SKA59970.1"/>
    </source>
</evidence>
<dbReference type="EMBL" id="FUXU01000047">
    <property type="protein sequence ID" value="SKA59970.1"/>
    <property type="molecule type" value="Genomic_DNA"/>
</dbReference>
<gene>
    <name evidence="3" type="ORF">SAMN02745132_03219</name>
</gene>
<dbReference type="InterPro" id="IPR025178">
    <property type="entry name" value="Lnb_N"/>
</dbReference>
<name>A0A1T4V4N6_9GAMM</name>
<dbReference type="Pfam" id="PF25225">
    <property type="entry name" value="DUF7843"/>
    <property type="match status" value="1"/>
</dbReference>
<evidence type="ECO:0000313" key="4">
    <source>
        <dbReference type="Proteomes" id="UP000190162"/>
    </source>
</evidence>
<keyword evidence="4" id="KW-1185">Reference proteome</keyword>
<accession>A0A1T4V4N6</accession>
<protein>
    <submittedName>
        <fullName evidence="3">Uncharacterized protein</fullName>
    </submittedName>
</protein>
<dbReference type="AlphaFoldDB" id="A0A1T4V4N6"/>
<dbReference type="Proteomes" id="UP000190162">
    <property type="component" value="Unassembled WGS sequence"/>
</dbReference>
<evidence type="ECO:0000259" key="1">
    <source>
        <dbReference type="Pfam" id="PF13387"/>
    </source>
</evidence>
<organism evidence="3 4">
    <name type="scientific">Enterovibrio nigricans DSM 22720</name>
    <dbReference type="NCBI Taxonomy" id="1121868"/>
    <lineage>
        <taxon>Bacteria</taxon>
        <taxon>Pseudomonadati</taxon>
        <taxon>Pseudomonadota</taxon>
        <taxon>Gammaproteobacteria</taxon>
        <taxon>Vibrionales</taxon>
        <taxon>Vibrionaceae</taxon>
        <taxon>Enterovibrio</taxon>
    </lineage>
</organism>
<feature type="domain" description="DUF7843" evidence="2">
    <location>
        <begin position="2"/>
        <end position="62"/>
    </location>
</feature>
<sequence>MLLHYETGLIGVESLVHDSSFFFSSQGRVNPEAELIATIEAFYRTPESQCKFPARKLWLDQQLRFPSFPEVNCADYQNYKQAFDAESISLVYASGYLGNPASMYGHILLKFNNPENHEYLDNTFSYGARVPETDNKLTYIFQGITGGYEGFYANQKYHHQNLTYSESELRDLWEYRLNLSEQDVTFVLAHLWELENVSMTYYFFTENCAYQLAKLLELVIDDPLVVKNKRWVMPYDVIMMLNNASEGNYIDEIIYHGSRQEHLYNRFKQLDHDEKVSVQNITERHGLCCLIRLEDMAA</sequence>
<reference evidence="4" key="1">
    <citation type="submission" date="2017-02" db="EMBL/GenBank/DDBJ databases">
        <authorList>
            <person name="Varghese N."/>
            <person name="Submissions S."/>
        </authorList>
    </citation>
    <scope>NUCLEOTIDE SEQUENCE [LARGE SCALE GENOMIC DNA]</scope>
    <source>
        <strain evidence="4">DSM 22720</strain>
    </source>
</reference>
<evidence type="ECO:0000259" key="2">
    <source>
        <dbReference type="Pfam" id="PF25225"/>
    </source>
</evidence>
<dbReference type="InterPro" id="IPR057165">
    <property type="entry name" value="DUF7843"/>
</dbReference>